<keyword evidence="2" id="KW-1185">Reference proteome</keyword>
<dbReference type="PROSITE" id="PS51257">
    <property type="entry name" value="PROKAR_LIPOPROTEIN"/>
    <property type="match status" value="1"/>
</dbReference>
<proteinExistence type="predicted"/>
<evidence type="ECO:0008006" key="3">
    <source>
        <dbReference type="Google" id="ProtNLM"/>
    </source>
</evidence>
<sequence>MPRHRFAHAARFAAGALLIPALLGGCGTASYPSLARRAEEKPATAPAATAAVAALDQVPAGLDARIDSLLRAAREADKAFAAARPATERALNAAANATPGDEAWQQANLALSDLERQRGVLGVIEGDIEELYTQDRMAHAPENPDTPRAAARMIEAARSQILALGAAQDRVLDAARRKLPR</sequence>
<evidence type="ECO:0000313" key="2">
    <source>
        <dbReference type="Proteomes" id="UP001218231"/>
    </source>
</evidence>
<dbReference type="RefSeq" id="WP_273618171.1">
    <property type="nucleotide sequence ID" value="NZ_CP117417.1"/>
</dbReference>
<dbReference type="EMBL" id="CP117417">
    <property type="protein sequence ID" value="WCT77810.1"/>
    <property type="molecule type" value="Genomic_DNA"/>
</dbReference>
<name>A0ABY7TX20_9SPHN</name>
<reference evidence="1 2" key="1">
    <citation type="submission" date="2023-02" db="EMBL/GenBank/DDBJ databases">
        <title>Genome sequence of Novosphingobium humi KACC 19094.</title>
        <authorList>
            <person name="Kim S."/>
            <person name="Heo J."/>
            <person name="Kwon S.-W."/>
        </authorList>
    </citation>
    <scope>NUCLEOTIDE SEQUENCE [LARGE SCALE GENOMIC DNA]</scope>
    <source>
        <strain evidence="1 2">KACC 19094</strain>
    </source>
</reference>
<protein>
    <recommendedName>
        <fullName evidence="3">Lipoprotein</fullName>
    </recommendedName>
</protein>
<dbReference type="Proteomes" id="UP001218231">
    <property type="component" value="Chromosome"/>
</dbReference>
<evidence type="ECO:0000313" key="1">
    <source>
        <dbReference type="EMBL" id="WCT77810.1"/>
    </source>
</evidence>
<gene>
    <name evidence="1" type="ORF">PQ457_02200</name>
</gene>
<organism evidence="1 2">
    <name type="scientific">Novosphingobium humi</name>
    <dbReference type="NCBI Taxonomy" id="2282397"/>
    <lineage>
        <taxon>Bacteria</taxon>
        <taxon>Pseudomonadati</taxon>
        <taxon>Pseudomonadota</taxon>
        <taxon>Alphaproteobacteria</taxon>
        <taxon>Sphingomonadales</taxon>
        <taxon>Sphingomonadaceae</taxon>
        <taxon>Novosphingobium</taxon>
    </lineage>
</organism>
<accession>A0ABY7TX20</accession>